<dbReference type="PANTHER" id="PTHR10404:SF46">
    <property type="entry name" value="VACUOLAR PROTEIN SORTING-ASSOCIATED PROTEIN 70"/>
    <property type="match status" value="1"/>
</dbReference>
<name>A0AAW2HHY6_9NEOP</name>
<reference evidence="2" key="1">
    <citation type="journal article" date="2024" name="Gigascience">
        <title>Chromosome-level genome of the poultry shaft louse Menopon gallinae provides insight into the host-switching and adaptive evolution of parasitic lice.</title>
        <authorList>
            <person name="Xu Y."/>
            <person name="Ma L."/>
            <person name="Liu S."/>
            <person name="Liang Y."/>
            <person name="Liu Q."/>
            <person name="He Z."/>
            <person name="Tian L."/>
            <person name="Duan Y."/>
            <person name="Cai W."/>
            <person name="Li H."/>
            <person name="Song F."/>
        </authorList>
    </citation>
    <scope>NUCLEOTIDE SEQUENCE</scope>
    <source>
        <strain evidence="2">Cailab_2023a</strain>
    </source>
</reference>
<dbReference type="EMBL" id="JARGDH010000004">
    <property type="protein sequence ID" value="KAL0269482.1"/>
    <property type="molecule type" value="Genomic_DNA"/>
</dbReference>
<keyword evidence="1" id="KW-1133">Transmembrane helix</keyword>
<dbReference type="Gene3D" id="3.50.30.30">
    <property type="match status" value="1"/>
</dbReference>
<dbReference type="EMBL" id="JARGDH010000004">
    <property type="protein sequence ID" value="KAL0269483.1"/>
    <property type="molecule type" value="Genomic_DNA"/>
</dbReference>
<dbReference type="Gene3D" id="3.40.630.10">
    <property type="entry name" value="Zn peptidases"/>
    <property type="match status" value="1"/>
</dbReference>
<dbReference type="AlphaFoldDB" id="A0AAW2HHY6"/>
<dbReference type="SUPFAM" id="SSF52025">
    <property type="entry name" value="PA domain"/>
    <property type="match status" value="1"/>
</dbReference>
<dbReference type="InterPro" id="IPR036757">
    <property type="entry name" value="TFR-like_dimer_dom_sf"/>
</dbReference>
<dbReference type="PANTHER" id="PTHR10404">
    <property type="entry name" value="N-ACETYLATED-ALPHA-LINKED ACIDIC DIPEPTIDASE"/>
    <property type="match status" value="1"/>
</dbReference>
<dbReference type="SUPFAM" id="SSF53187">
    <property type="entry name" value="Zn-dependent exopeptidases"/>
    <property type="match status" value="1"/>
</dbReference>
<proteinExistence type="predicted"/>
<evidence type="ECO:0000313" key="2">
    <source>
        <dbReference type="EMBL" id="KAL0269483.1"/>
    </source>
</evidence>
<protein>
    <submittedName>
        <fullName evidence="2">Uncharacterized protein</fullName>
    </submittedName>
</protein>
<feature type="transmembrane region" description="Helical" evidence="1">
    <location>
        <begin position="28"/>
        <end position="50"/>
    </location>
</feature>
<dbReference type="Gene3D" id="1.20.930.40">
    <property type="entry name" value="Transferrin receptor-like, dimerisation domain"/>
    <property type="match status" value="1"/>
</dbReference>
<gene>
    <name evidence="2" type="ORF">PYX00_007195</name>
</gene>
<dbReference type="GO" id="GO:0004180">
    <property type="term" value="F:carboxypeptidase activity"/>
    <property type="evidence" value="ECO:0007669"/>
    <property type="project" value="TreeGrafter"/>
</dbReference>
<accession>A0AAW2HHY6</accession>
<dbReference type="SUPFAM" id="SSF47672">
    <property type="entry name" value="Transferrin receptor-like dimerisation domain"/>
    <property type="match status" value="1"/>
</dbReference>
<keyword evidence="1" id="KW-0472">Membrane</keyword>
<comment type="caution">
    <text evidence="2">The sequence shown here is derived from an EMBL/GenBank/DDBJ whole genome shotgun (WGS) entry which is preliminary data.</text>
</comment>
<keyword evidence="1" id="KW-0812">Transmembrane</keyword>
<sequence>MQRVLSFPPQSSRRFGDPSEFVSKRMCFSFMFSIAFLSVLAGFLLGRFVFDQELELSKAKLRKANQQQQQIVTSYRPSQENISSLLSEISPGSLELYLKSLQDTSGEPENFHEARLIVSLLKESGFDLTSPLVDSQVNLSHPDPTRANQVLLYRGAVLALSIDDSREWSEPGGYHTAATVEGNIYYVNFGRDEDYHHLDSLGLNVKDSVVLARVGRTPPLDLVMNALEHEAVGIILYKDPQQTDVDGDILSSADLARLNSLYKTNAEKAVPVLCISHEDAEKLFREMSTSESSSESWRGNLNSSYPIGPGFASPDGKIIMRVNTVTTVRKYYDVFGAIRGTQEPDRFVIVSQERKPDRDSTAMFMEVIRFFGALKNTKDWRPRRSIVFASWGMETHCFSRSKDWWSQLQMKTVAYLKMDSASLGNDSTPSRGTPILEKAFREAATAASLPSPDLDVMLQTGSDVDLVENGIPFLELKPAESRGVSRLKEVTSFWGYIIWKLSESADLPFSLDTYTTFFNYSVNVIEQRFKMITQKHSLFLESFFEATQRLVAAISSFQSKWSLSDPSKSIEMRIMNDQFLRFVQALSCRKEKDSFDHSYRHMIFSQSTRGNDPKSGFGLLQDLLRETTWTEAPDDLQQQIINHLADLVECLNAARSALTDGLEHFVRPE</sequence>
<organism evidence="2">
    <name type="scientific">Menopon gallinae</name>
    <name type="common">poultry shaft louse</name>
    <dbReference type="NCBI Taxonomy" id="328185"/>
    <lineage>
        <taxon>Eukaryota</taxon>
        <taxon>Metazoa</taxon>
        <taxon>Ecdysozoa</taxon>
        <taxon>Arthropoda</taxon>
        <taxon>Hexapoda</taxon>
        <taxon>Insecta</taxon>
        <taxon>Pterygota</taxon>
        <taxon>Neoptera</taxon>
        <taxon>Paraneoptera</taxon>
        <taxon>Psocodea</taxon>
        <taxon>Troctomorpha</taxon>
        <taxon>Phthiraptera</taxon>
        <taxon>Amblycera</taxon>
        <taxon>Menoponidae</taxon>
        <taxon>Menopon</taxon>
    </lineage>
</organism>
<dbReference type="InterPro" id="IPR046450">
    <property type="entry name" value="PA_dom_sf"/>
</dbReference>
<dbReference type="InterPro" id="IPR039373">
    <property type="entry name" value="Peptidase_M28B"/>
</dbReference>
<evidence type="ECO:0000256" key="1">
    <source>
        <dbReference type="SAM" id="Phobius"/>
    </source>
</evidence>